<evidence type="ECO:0000256" key="1">
    <source>
        <dbReference type="ARBA" id="ARBA00008072"/>
    </source>
</evidence>
<dbReference type="PANTHER" id="PTHR45348:SF2">
    <property type="entry name" value="ZINC-TYPE ALCOHOL DEHYDROGENASE-LIKE PROTEIN C2E1P3.01"/>
    <property type="match status" value="1"/>
</dbReference>
<evidence type="ECO:0000259" key="4">
    <source>
        <dbReference type="SMART" id="SM00829"/>
    </source>
</evidence>
<comment type="subunit">
    <text evidence="2">Monomer.</text>
</comment>
<accession>A0A6A6DRF0</accession>
<keyword evidence="6" id="KW-1185">Reference proteome</keyword>
<gene>
    <name evidence="5" type="ORF">K469DRAFT_714056</name>
</gene>
<sequence length="340" mass="36299">MAEENVKYIVQAKGRPLEAATSPKPTKLQPSEIMIRLKAVAINPADVKMIDDGHRVASYPFVAGLDGAGIIEAVGDEVKNFNVGEEVLGWFAANDRGGSFQRFAVVDEWKVARKPESWSFEEAATLSVCYATAVAALGIGLKTPLCFIKGGASTGFTPSSVLVLGGSSALGAAVIQLLRLAVPDCRIFSTSSPKHHNHIVKTLGADEAFDRSSATLAEDVKSVSPRSRGVDAIVDVVGAGGPYIFDTLNADGPRRYAQVWTGDEEIKVPYGVESVLFRSRDLAQVQGGENIMLSLQTVLEESKYKLPLPVHKVGDGFDALEKGLEIMRKGVSGEKLVVTV</sequence>
<dbReference type="InterPro" id="IPR020843">
    <property type="entry name" value="ER"/>
</dbReference>
<dbReference type="Gene3D" id="3.40.50.720">
    <property type="entry name" value="NAD(P)-binding Rossmann-like Domain"/>
    <property type="match status" value="1"/>
</dbReference>
<dbReference type="SUPFAM" id="SSF50129">
    <property type="entry name" value="GroES-like"/>
    <property type="match status" value="1"/>
</dbReference>
<evidence type="ECO:0000313" key="5">
    <source>
        <dbReference type="EMBL" id="KAF2180868.1"/>
    </source>
</evidence>
<dbReference type="CDD" id="cd08249">
    <property type="entry name" value="enoyl_reductase_like"/>
    <property type="match status" value="1"/>
</dbReference>
<dbReference type="InterPro" id="IPR047122">
    <property type="entry name" value="Trans-enoyl_RdTase-like"/>
</dbReference>
<evidence type="ECO:0000313" key="6">
    <source>
        <dbReference type="Proteomes" id="UP000800200"/>
    </source>
</evidence>
<proteinExistence type="inferred from homology"/>
<dbReference type="Gene3D" id="3.90.180.10">
    <property type="entry name" value="Medium-chain alcohol dehydrogenases, catalytic domain"/>
    <property type="match status" value="1"/>
</dbReference>
<organism evidence="5 6">
    <name type="scientific">Zopfia rhizophila CBS 207.26</name>
    <dbReference type="NCBI Taxonomy" id="1314779"/>
    <lineage>
        <taxon>Eukaryota</taxon>
        <taxon>Fungi</taxon>
        <taxon>Dikarya</taxon>
        <taxon>Ascomycota</taxon>
        <taxon>Pezizomycotina</taxon>
        <taxon>Dothideomycetes</taxon>
        <taxon>Dothideomycetes incertae sedis</taxon>
        <taxon>Zopfiaceae</taxon>
        <taxon>Zopfia</taxon>
    </lineage>
</organism>
<dbReference type="InterPro" id="IPR013154">
    <property type="entry name" value="ADH-like_N"/>
</dbReference>
<dbReference type="InterPro" id="IPR011032">
    <property type="entry name" value="GroES-like_sf"/>
</dbReference>
<dbReference type="Proteomes" id="UP000800200">
    <property type="component" value="Unassembled WGS sequence"/>
</dbReference>
<dbReference type="PANTHER" id="PTHR45348">
    <property type="entry name" value="HYPOTHETICAL OXIDOREDUCTASE (EUROFUNG)"/>
    <property type="match status" value="1"/>
</dbReference>
<reference evidence="5" key="1">
    <citation type="journal article" date="2020" name="Stud. Mycol.">
        <title>101 Dothideomycetes genomes: a test case for predicting lifestyles and emergence of pathogens.</title>
        <authorList>
            <person name="Haridas S."/>
            <person name="Albert R."/>
            <person name="Binder M."/>
            <person name="Bloem J."/>
            <person name="Labutti K."/>
            <person name="Salamov A."/>
            <person name="Andreopoulos B."/>
            <person name="Baker S."/>
            <person name="Barry K."/>
            <person name="Bills G."/>
            <person name="Bluhm B."/>
            <person name="Cannon C."/>
            <person name="Castanera R."/>
            <person name="Culley D."/>
            <person name="Daum C."/>
            <person name="Ezra D."/>
            <person name="Gonzalez J."/>
            <person name="Henrissat B."/>
            <person name="Kuo A."/>
            <person name="Liang C."/>
            <person name="Lipzen A."/>
            <person name="Lutzoni F."/>
            <person name="Magnuson J."/>
            <person name="Mondo S."/>
            <person name="Nolan M."/>
            <person name="Ohm R."/>
            <person name="Pangilinan J."/>
            <person name="Park H.-J."/>
            <person name="Ramirez L."/>
            <person name="Alfaro M."/>
            <person name="Sun H."/>
            <person name="Tritt A."/>
            <person name="Yoshinaga Y."/>
            <person name="Zwiers L.-H."/>
            <person name="Turgeon B."/>
            <person name="Goodwin S."/>
            <person name="Spatafora J."/>
            <person name="Crous P."/>
            <person name="Grigoriev I."/>
        </authorList>
    </citation>
    <scope>NUCLEOTIDE SEQUENCE</scope>
    <source>
        <strain evidence="5">CBS 207.26</strain>
    </source>
</reference>
<dbReference type="SUPFAM" id="SSF51735">
    <property type="entry name" value="NAD(P)-binding Rossmann-fold domains"/>
    <property type="match status" value="1"/>
</dbReference>
<dbReference type="InterPro" id="IPR036291">
    <property type="entry name" value="NAD(P)-bd_dom_sf"/>
</dbReference>
<dbReference type="OrthoDB" id="10257049at2759"/>
<dbReference type="AlphaFoldDB" id="A0A6A6DRF0"/>
<dbReference type="GO" id="GO:0016651">
    <property type="term" value="F:oxidoreductase activity, acting on NAD(P)H"/>
    <property type="evidence" value="ECO:0007669"/>
    <property type="project" value="InterPro"/>
</dbReference>
<comment type="similarity">
    <text evidence="1">Belongs to the zinc-containing alcohol dehydrogenase family.</text>
</comment>
<dbReference type="EMBL" id="ML994655">
    <property type="protein sequence ID" value="KAF2180868.1"/>
    <property type="molecule type" value="Genomic_DNA"/>
</dbReference>
<evidence type="ECO:0000256" key="3">
    <source>
        <dbReference type="ARBA" id="ARBA00023002"/>
    </source>
</evidence>
<protein>
    <submittedName>
        <fullName evidence="5">GroES-like protein</fullName>
    </submittedName>
</protein>
<evidence type="ECO:0000256" key="2">
    <source>
        <dbReference type="ARBA" id="ARBA00011245"/>
    </source>
</evidence>
<keyword evidence="3" id="KW-0560">Oxidoreductase</keyword>
<name>A0A6A6DRF0_9PEZI</name>
<feature type="domain" description="Enoyl reductase (ER)" evidence="4">
    <location>
        <begin position="14"/>
        <end position="338"/>
    </location>
</feature>
<dbReference type="Pfam" id="PF08240">
    <property type="entry name" value="ADH_N"/>
    <property type="match status" value="1"/>
</dbReference>
<dbReference type="SMART" id="SM00829">
    <property type="entry name" value="PKS_ER"/>
    <property type="match status" value="1"/>
</dbReference>